<name>A0ABD3BUL6_9LAMI</name>
<evidence type="ECO:0000256" key="1">
    <source>
        <dbReference type="ARBA" id="ARBA00007626"/>
    </source>
</evidence>
<evidence type="ECO:0000313" key="5">
    <source>
        <dbReference type="Proteomes" id="UP001632038"/>
    </source>
</evidence>
<dbReference type="AlphaFoldDB" id="A0ABD3BUL6"/>
<accession>A0ABD3BUL6</accession>
<evidence type="ECO:0000256" key="2">
    <source>
        <dbReference type="ARBA" id="ARBA00022737"/>
    </source>
</evidence>
<gene>
    <name evidence="4" type="ORF">CASFOL_035879</name>
</gene>
<dbReference type="PROSITE" id="PS51375">
    <property type="entry name" value="PPR"/>
    <property type="match status" value="3"/>
</dbReference>
<dbReference type="Pfam" id="PF13041">
    <property type="entry name" value="PPR_2"/>
    <property type="match status" value="1"/>
</dbReference>
<dbReference type="InterPro" id="IPR011990">
    <property type="entry name" value="TPR-like_helical_dom_sf"/>
</dbReference>
<organism evidence="4 5">
    <name type="scientific">Castilleja foliolosa</name>
    <dbReference type="NCBI Taxonomy" id="1961234"/>
    <lineage>
        <taxon>Eukaryota</taxon>
        <taxon>Viridiplantae</taxon>
        <taxon>Streptophyta</taxon>
        <taxon>Embryophyta</taxon>
        <taxon>Tracheophyta</taxon>
        <taxon>Spermatophyta</taxon>
        <taxon>Magnoliopsida</taxon>
        <taxon>eudicotyledons</taxon>
        <taxon>Gunneridae</taxon>
        <taxon>Pentapetalae</taxon>
        <taxon>asterids</taxon>
        <taxon>lamiids</taxon>
        <taxon>Lamiales</taxon>
        <taxon>Orobanchaceae</taxon>
        <taxon>Pedicularideae</taxon>
        <taxon>Castillejinae</taxon>
        <taxon>Castilleja</taxon>
    </lineage>
</organism>
<proteinExistence type="inferred from homology"/>
<feature type="repeat" description="PPR" evidence="3">
    <location>
        <begin position="189"/>
        <end position="223"/>
    </location>
</feature>
<dbReference type="GO" id="GO:0003729">
    <property type="term" value="F:mRNA binding"/>
    <property type="evidence" value="ECO:0007669"/>
    <property type="project" value="UniProtKB-ARBA"/>
</dbReference>
<evidence type="ECO:0008006" key="6">
    <source>
        <dbReference type="Google" id="ProtNLM"/>
    </source>
</evidence>
<dbReference type="NCBIfam" id="TIGR00756">
    <property type="entry name" value="PPR"/>
    <property type="match status" value="2"/>
</dbReference>
<dbReference type="FunFam" id="1.25.40.10:FF:001248">
    <property type="entry name" value="Pentatricopeptide repeat-containing protein At5g09450, mitochondrial"/>
    <property type="match status" value="1"/>
</dbReference>
<dbReference type="Proteomes" id="UP001632038">
    <property type="component" value="Unassembled WGS sequence"/>
</dbReference>
<dbReference type="Pfam" id="PF01535">
    <property type="entry name" value="PPR"/>
    <property type="match status" value="1"/>
</dbReference>
<comment type="caution">
    <text evidence="4">The sequence shown here is derived from an EMBL/GenBank/DDBJ whole genome shotgun (WGS) entry which is preliminary data.</text>
</comment>
<feature type="repeat" description="PPR" evidence="3">
    <location>
        <begin position="370"/>
        <end position="404"/>
    </location>
</feature>
<evidence type="ECO:0000313" key="4">
    <source>
        <dbReference type="EMBL" id="KAL3620967.1"/>
    </source>
</evidence>
<feature type="repeat" description="PPR" evidence="3">
    <location>
        <begin position="154"/>
        <end position="188"/>
    </location>
</feature>
<dbReference type="PANTHER" id="PTHR45717:SF4">
    <property type="entry name" value="OS04G0450200 PROTEIN"/>
    <property type="match status" value="1"/>
</dbReference>
<dbReference type="EMBL" id="JAVIJP010000066">
    <property type="protein sequence ID" value="KAL3620967.1"/>
    <property type="molecule type" value="Genomic_DNA"/>
</dbReference>
<keyword evidence="2" id="KW-0677">Repeat</keyword>
<reference evidence="5" key="1">
    <citation type="journal article" date="2024" name="IScience">
        <title>Strigolactones Initiate the Formation of Haustorium-like Structures in Castilleja.</title>
        <authorList>
            <person name="Buerger M."/>
            <person name="Peterson D."/>
            <person name="Chory J."/>
        </authorList>
    </citation>
    <scope>NUCLEOTIDE SEQUENCE [LARGE SCALE GENOMIC DNA]</scope>
</reference>
<protein>
    <recommendedName>
        <fullName evidence="6">Pentatricopeptide repeat-containing protein</fullName>
    </recommendedName>
</protein>
<evidence type="ECO:0000256" key="3">
    <source>
        <dbReference type="PROSITE-ProRule" id="PRU00708"/>
    </source>
</evidence>
<dbReference type="PANTHER" id="PTHR45717">
    <property type="entry name" value="OS12G0527900 PROTEIN"/>
    <property type="match status" value="1"/>
</dbReference>
<keyword evidence="5" id="KW-1185">Reference proteome</keyword>
<sequence>MAARSIFLSLTRNAQRDKKIQFRSISSSLEAVKQELITATHEESVDDFAELEKDDLKSRIFRLRLPKRSVTNVLQNWVSDGQKITINDLRSISKDLRRSQRYKHALEISEWMVSHDEYDLSDSDYAVRINLMSQVFGIDAAERYFEALPSSAKTGETYTALLHSYAAQKLIEKAEHLFERIKLSNLNLTAVTFNELMTLYISAGQLEKVPSVVEEMKRQNVGPDLFTYNLRVSSCAASLKMDEAKKILDEMSVDPGCCDESWVRYLKLAKIYIIAGQLENSGFSSSLVESEKGVVTQRELISYDFLIILYGGLGNKDRLDQIWQSLRMTRQKMTGRNYVCVVSSYLMLGHLREVGEIIEQWKESATSEFNLSMCNKLLEAFMEVGMTDKTESFRIVLREKGCEPLDELR</sequence>
<dbReference type="Gene3D" id="1.25.40.10">
    <property type="entry name" value="Tetratricopeptide repeat domain"/>
    <property type="match status" value="1"/>
</dbReference>
<comment type="similarity">
    <text evidence="1">Belongs to the PPR family. P subfamily.</text>
</comment>
<dbReference type="InterPro" id="IPR002885">
    <property type="entry name" value="PPR_rpt"/>
</dbReference>